<evidence type="ECO:0000313" key="2">
    <source>
        <dbReference type="Proteomes" id="UP000638848"/>
    </source>
</evidence>
<evidence type="ECO:0008006" key="3">
    <source>
        <dbReference type="Google" id="ProtNLM"/>
    </source>
</evidence>
<evidence type="ECO:0000313" key="1">
    <source>
        <dbReference type="EMBL" id="GGG68001.1"/>
    </source>
</evidence>
<dbReference type="SUPFAM" id="SSF52091">
    <property type="entry name" value="SpoIIaa-like"/>
    <property type="match status" value="1"/>
</dbReference>
<dbReference type="Proteomes" id="UP000638848">
    <property type="component" value="Unassembled WGS sequence"/>
</dbReference>
<reference evidence="1" key="1">
    <citation type="journal article" date="2014" name="Int. J. Syst. Evol. Microbiol.">
        <title>Complete genome sequence of Corynebacterium casei LMG S-19264T (=DSM 44701T), isolated from a smear-ripened cheese.</title>
        <authorList>
            <consortium name="US DOE Joint Genome Institute (JGI-PGF)"/>
            <person name="Walter F."/>
            <person name="Albersmeier A."/>
            <person name="Kalinowski J."/>
            <person name="Ruckert C."/>
        </authorList>
    </citation>
    <scope>NUCLEOTIDE SEQUENCE</scope>
    <source>
        <strain evidence="1">CGMCC 1.12187</strain>
    </source>
</reference>
<name>A0A917H592_9MICC</name>
<protein>
    <recommendedName>
        <fullName evidence="3">STAS/SEC14 domain-containing protein</fullName>
    </recommendedName>
</protein>
<sequence>MLETTVQPGTNIVTIDYQGGLSVEDEQRMRQVLDEVIRDHGSVRMLAVMGKIDFSEISPKAAWINLKAAGYLKKLDRLAVVTDAAWAAKISEWTAELVHITVRTFPADQRADALAWIT</sequence>
<dbReference type="AlphaFoldDB" id="A0A917H592"/>
<organism evidence="1 2">
    <name type="scientific">Kocuria dechangensis</name>
    <dbReference type="NCBI Taxonomy" id="1176249"/>
    <lineage>
        <taxon>Bacteria</taxon>
        <taxon>Bacillati</taxon>
        <taxon>Actinomycetota</taxon>
        <taxon>Actinomycetes</taxon>
        <taxon>Micrococcales</taxon>
        <taxon>Micrococcaceae</taxon>
        <taxon>Kocuria</taxon>
    </lineage>
</organism>
<dbReference type="Gene3D" id="3.40.50.10600">
    <property type="entry name" value="SpoIIaa-like domains"/>
    <property type="match status" value="1"/>
</dbReference>
<dbReference type="InterPro" id="IPR038396">
    <property type="entry name" value="SpoIIAA-like_sf"/>
</dbReference>
<dbReference type="InterPro" id="IPR021866">
    <property type="entry name" value="SpoIIAA-like"/>
</dbReference>
<keyword evidence="2" id="KW-1185">Reference proteome</keyword>
<accession>A0A917H592</accession>
<comment type="caution">
    <text evidence="1">The sequence shown here is derived from an EMBL/GenBank/DDBJ whole genome shotgun (WGS) entry which is preliminary data.</text>
</comment>
<gene>
    <name evidence="1" type="ORF">GCM10011374_35390</name>
</gene>
<dbReference type="RefSeq" id="WP_188539631.1">
    <property type="nucleotide sequence ID" value="NZ_BMEQ01000029.1"/>
</dbReference>
<dbReference type="Pfam" id="PF11964">
    <property type="entry name" value="SpoIIAA-like"/>
    <property type="match status" value="1"/>
</dbReference>
<proteinExistence type="predicted"/>
<dbReference type="InterPro" id="IPR036513">
    <property type="entry name" value="STAS_dom_sf"/>
</dbReference>
<reference evidence="1" key="2">
    <citation type="submission" date="2020-09" db="EMBL/GenBank/DDBJ databases">
        <authorList>
            <person name="Sun Q."/>
            <person name="Zhou Y."/>
        </authorList>
    </citation>
    <scope>NUCLEOTIDE SEQUENCE</scope>
    <source>
        <strain evidence="1">CGMCC 1.12187</strain>
    </source>
</reference>
<dbReference type="EMBL" id="BMEQ01000029">
    <property type="protein sequence ID" value="GGG68001.1"/>
    <property type="molecule type" value="Genomic_DNA"/>
</dbReference>